<dbReference type="EMBL" id="JAARPY010000020">
    <property type="protein sequence ID" value="MBC1399912.1"/>
    <property type="molecule type" value="Genomic_DNA"/>
</dbReference>
<sequence>MEKQKEKTSLWRALKRIWDREGERQKEKKQRKASRVPGQRAKYLGKVGFWLLIATTVLAAFISFQQARITATQIPQQKKQGINQALTPQASEFGRSFLQAYYTFDATDEGIKTHETKLAPYLVKGLDSHAGLDVSSVQGSSHVTQVTLKDSEAKGQQKAYITYHVEGNILRKWTEEKVVEVKQGAKKVKKKQKQTKQEDKKFSQDLVVPVEYANGHFSVYDLPQFTVYQQQATGEAYQINPKYKAYNGSTREIQEFLETFFKSYAEDDADKLAYLVAPTITIQGLNGSLKYKEVKETDIRVGNENEILVWATVTFTSPETGLVTSTHYQLTLQKGKKEKRYLVQEWNRR</sequence>
<organism evidence="2 3">
    <name type="scientific">Listeria fleischmannii</name>
    <dbReference type="NCBI Taxonomy" id="1069827"/>
    <lineage>
        <taxon>Bacteria</taxon>
        <taxon>Bacillati</taxon>
        <taxon>Bacillota</taxon>
        <taxon>Bacilli</taxon>
        <taxon>Bacillales</taxon>
        <taxon>Listeriaceae</taxon>
        <taxon>Listeria</taxon>
    </lineage>
</organism>
<keyword evidence="1" id="KW-1133">Transmembrane helix</keyword>
<dbReference type="CDD" id="cd16428">
    <property type="entry name" value="TcpC_C"/>
    <property type="match status" value="1"/>
</dbReference>
<accession>A0A841YHC8</accession>
<dbReference type="CDD" id="cd16386">
    <property type="entry name" value="TcpC_N"/>
    <property type="match status" value="1"/>
</dbReference>
<dbReference type="Gene3D" id="3.10.450.540">
    <property type="match status" value="2"/>
</dbReference>
<keyword evidence="1" id="KW-0812">Transmembrane</keyword>
<evidence type="ECO:0000256" key="1">
    <source>
        <dbReference type="SAM" id="Phobius"/>
    </source>
</evidence>
<keyword evidence="1" id="KW-0472">Membrane</keyword>
<proteinExistence type="predicted"/>
<dbReference type="RefSeq" id="WP_185363530.1">
    <property type="nucleotide sequence ID" value="NZ_JAARPY010000020.1"/>
</dbReference>
<comment type="caution">
    <text evidence="2">The sequence shown here is derived from an EMBL/GenBank/DDBJ whole genome shotgun (WGS) entry which is preliminary data.</text>
</comment>
<dbReference type="AlphaFoldDB" id="A0A841YHC8"/>
<dbReference type="Pfam" id="PF12642">
    <property type="entry name" value="TpcC"/>
    <property type="match status" value="1"/>
</dbReference>
<protein>
    <submittedName>
        <fullName evidence="2">Conjugal transfer protein</fullName>
    </submittedName>
</protein>
<dbReference type="InterPro" id="IPR024735">
    <property type="entry name" value="TcpC"/>
</dbReference>
<feature type="transmembrane region" description="Helical" evidence="1">
    <location>
        <begin position="43"/>
        <end position="64"/>
    </location>
</feature>
<gene>
    <name evidence="2" type="ORF">HB844_13695</name>
</gene>
<name>A0A841YHC8_9LIST</name>
<evidence type="ECO:0000313" key="3">
    <source>
        <dbReference type="Proteomes" id="UP000571128"/>
    </source>
</evidence>
<evidence type="ECO:0000313" key="2">
    <source>
        <dbReference type="EMBL" id="MBC1399912.1"/>
    </source>
</evidence>
<dbReference type="Proteomes" id="UP000571128">
    <property type="component" value="Unassembled WGS sequence"/>
</dbReference>
<reference evidence="2 3" key="1">
    <citation type="submission" date="2020-03" db="EMBL/GenBank/DDBJ databases">
        <title>Soil Listeria distribution.</title>
        <authorList>
            <person name="Liao J."/>
            <person name="Wiedmann M."/>
        </authorList>
    </citation>
    <scope>NUCLEOTIDE SEQUENCE [LARGE SCALE GENOMIC DNA]</scope>
    <source>
        <strain evidence="2 3">FSL L7-1645</strain>
    </source>
</reference>
<dbReference type="InterPro" id="IPR035628">
    <property type="entry name" value="TcpC_C"/>
</dbReference>